<dbReference type="InterPro" id="IPR011701">
    <property type="entry name" value="MFS"/>
</dbReference>
<sequence length="539" mass="54880">MPAAGQQKWWALAALSLSMLAVGLDGTVLSVALPELSHALHATETDLQWFSSSYLLFLAAAMLPVGLLGDRYGRKKALIGSLLLFALASMACAWADSPWQFIAARSVLGVAGAGIIVMALSALTVLFTEEERPKAVGIWSAANFLALPLGPLLGGWMLTHFWWGWVFLLNAPVAVLGVLVVWALVPDSRAAERPRLDAIGALLSTAGLVGVTYGLIRAGEFGWDDAGAWVLIVAGLAVLVVFFAHQRRLSASGRRPMLDPGLFESASFTWGVILIGVVALANIGVIFAMPQYFQAVQGTDAMGSGVRLLPLIGGLVAGAVPADRIARLLGARLAVATGFAAIAAGLLLGSRTGPTSGEGFLASWMALSGFGMGLAMATATSAVLSRVPEERSGVAAGVLQAVNKVGAPLGSAVVGSVLLAAYQSHLNLGGLSPAQADETRSGVFGGLLVARENGSTGLRDSVRDSFTHGLDRGLLVSAGFALVGLVAALLFLPGRTSGPAAGAEPGATPDTAAAGTGTGGAGGPGKGRQEEPHGLATGT</sequence>
<dbReference type="KEGG" id="sals:SLNWT_7309"/>
<dbReference type="PROSITE" id="PS50850">
    <property type="entry name" value="MFS"/>
    <property type="match status" value="1"/>
</dbReference>
<feature type="transmembrane region" description="Helical" evidence="7">
    <location>
        <begin position="54"/>
        <end position="70"/>
    </location>
</feature>
<dbReference type="Proteomes" id="UP000031523">
    <property type="component" value="Chromosome"/>
</dbReference>
<dbReference type="Gene3D" id="1.20.1250.20">
    <property type="entry name" value="MFS general substrate transporter like domains"/>
    <property type="match status" value="2"/>
</dbReference>
<protein>
    <submittedName>
        <fullName evidence="9">Major facilitator transporter</fullName>
    </submittedName>
</protein>
<evidence type="ECO:0000256" key="2">
    <source>
        <dbReference type="ARBA" id="ARBA00022692"/>
    </source>
</evidence>
<feature type="transmembrane region" description="Helical" evidence="7">
    <location>
        <begin position="329"/>
        <end position="349"/>
    </location>
</feature>
<dbReference type="InterPro" id="IPR036259">
    <property type="entry name" value="MFS_trans_sf"/>
</dbReference>
<comment type="subcellular location">
    <subcellularLocation>
        <location evidence="1">Cell membrane</location>
        <topology evidence="1">Multi-pass membrane protein</topology>
    </subcellularLocation>
</comment>
<keyword evidence="5" id="KW-0046">Antibiotic resistance</keyword>
<dbReference type="GO" id="GO:0046677">
    <property type="term" value="P:response to antibiotic"/>
    <property type="evidence" value="ECO:0007669"/>
    <property type="project" value="UniProtKB-KW"/>
</dbReference>
<feature type="transmembrane region" description="Helical" evidence="7">
    <location>
        <begin position="196"/>
        <end position="216"/>
    </location>
</feature>
<dbReference type="AlphaFoldDB" id="A0A0B5F7Y8"/>
<evidence type="ECO:0000256" key="6">
    <source>
        <dbReference type="SAM" id="MobiDB-lite"/>
    </source>
</evidence>
<feature type="transmembrane region" description="Helical" evidence="7">
    <location>
        <begin position="361"/>
        <end position="384"/>
    </location>
</feature>
<dbReference type="PANTHER" id="PTHR42718:SF42">
    <property type="entry name" value="EXPORT PROTEIN"/>
    <property type="match status" value="1"/>
</dbReference>
<keyword evidence="10" id="KW-1185">Reference proteome</keyword>
<dbReference type="InterPro" id="IPR020846">
    <property type="entry name" value="MFS_dom"/>
</dbReference>
<evidence type="ECO:0000256" key="4">
    <source>
        <dbReference type="ARBA" id="ARBA00023136"/>
    </source>
</evidence>
<dbReference type="GO" id="GO:0005886">
    <property type="term" value="C:plasma membrane"/>
    <property type="evidence" value="ECO:0007669"/>
    <property type="project" value="UniProtKB-SubCell"/>
</dbReference>
<feature type="transmembrane region" description="Helical" evidence="7">
    <location>
        <begin position="266"/>
        <end position="289"/>
    </location>
</feature>
<evidence type="ECO:0000256" key="7">
    <source>
        <dbReference type="SAM" id="Phobius"/>
    </source>
</evidence>
<feature type="transmembrane region" description="Helical" evidence="7">
    <location>
        <begin position="135"/>
        <end position="156"/>
    </location>
</feature>
<evidence type="ECO:0000256" key="3">
    <source>
        <dbReference type="ARBA" id="ARBA00022989"/>
    </source>
</evidence>
<feature type="transmembrane region" description="Helical" evidence="7">
    <location>
        <begin position="301"/>
        <end position="322"/>
    </location>
</feature>
<feature type="transmembrane region" description="Helical" evidence="7">
    <location>
        <begin position="77"/>
        <end position="96"/>
    </location>
</feature>
<evidence type="ECO:0000256" key="1">
    <source>
        <dbReference type="ARBA" id="ARBA00004651"/>
    </source>
</evidence>
<keyword evidence="2 7" id="KW-0812">Transmembrane</keyword>
<proteinExistence type="predicted"/>
<feature type="compositionally biased region" description="Low complexity" evidence="6">
    <location>
        <begin position="499"/>
        <end position="515"/>
    </location>
</feature>
<dbReference type="PANTHER" id="PTHR42718">
    <property type="entry name" value="MAJOR FACILITATOR SUPERFAMILY MULTIDRUG TRANSPORTER MFSC"/>
    <property type="match status" value="1"/>
</dbReference>
<feature type="transmembrane region" description="Helical" evidence="7">
    <location>
        <begin position="162"/>
        <end position="184"/>
    </location>
</feature>
<feature type="domain" description="Major facilitator superfamily (MFS) profile" evidence="8">
    <location>
        <begin position="11"/>
        <end position="496"/>
    </location>
</feature>
<feature type="transmembrane region" description="Helical" evidence="7">
    <location>
        <begin position="473"/>
        <end position="492"/>
    </location>
</feature>
<organism evidence="9 10">
    <name type="scientific">Streptomyces albus (strain ATCC 21838 / DSM 41398 / FERM P-419 / JCM 4703 / NBRC 107858)</name>
    <dbReference type="NCBI Taxonomy" id="1081613"/>
    <lineage>
        <taxon>Bacteria</taxon>
        <taxon>Bacillati</taxon>
        <taxon>Actinomycetota</taxon>
        <taxon>Actinomycetes</taxon>
        <taxon>Kitasatosporales</taxon>
        <taxon>Streptomycetaceae</taxon>
        <taxon>Streptomyces</taxon>
    </lineage>
</organism>
<evidence type="ECO:0000256" key="5">
    <source>
        <dbReference type="ARBA" id="ARBA00023251"/>
    </source>
</evidence>
<dbReference type="CDD" id="cd17321">
    <property type="entry name" value="MFS_MMR_MDR_like"/>
    <property type="match status" value="1"/>
</dbReference>
<reference evidence="9 10" key="1">
    <citation type="submission" date="2015-01" db="EMBL/GenBank/DDBJ databases">
        <title>Enhanced salinomycin production by adjusting the supply of polyketide extender units in Streptomyce albus DSM 41398.</title>
        <authorList>
            <person name="Lu C."/>
        </authorList>
    </citation>
    <scope>NUCLEOTIDE SEQUENCE [LARGE SCALE GENOMIC DNA]</scope>
    <source>
        <strain evidence="10">ATCC 21838 / DSM 41398 / FERM P-419 / JCM 4703 / NBRC 107858</strain>
    </source>
</reference>
<keyword evidence="4 7" id="KW-0472">Membrane</keyword>
<keyword evidence="3 7" id="KW-1133">Transmembrane helix</keyword>
<feature type="region of interest" description="Disordered" evidence="6">
    <location>
        <begin position="499"/>
        <end position="539"/>
    </location>
</feature>
<feature type="transmembrane region" description="Helical" evidence="7">
    <location>
        <begin position="228"/>
        <end position="245"/>
    </location>
</feature>
<evidence type="ECO:0000313" key="10">
    <source>
        <dbReference type="Proteomes" id="UP000031523"/>
    </source>
</evidence>
<evidence type="ECO:0000313" key="9">
    <source>
        <dbReference type="EMBL" id="AJE87685.1"/>
    </source>
</evidence>
<gene>
    <name evidence="9" type="ORF">SLNWT_7309</name>
</gene>
<dbReference type="EMBL" id="CP010519">
    <property type="protein sequence ID" value="AJE87685.1"/>
    <property type="molecule type" value="Genomic_DNA"/>
</dbReference>
<name>A0A0B5F7Y8_STRA4</name>
<accession>A0A0B5F7Y8</accession>
<dbReference type="SUPFAM" id="SSF103473">
    <property type="entry name" value="MFS general substrate transporter"/>
    <property type="match status" value="1"/>
</dbReference>
<dbReference type="Pfam" id="PF07690">
    <property type="entry name" value="MFS_1"/>
    <property type="match status" value="1"/>
</dbReference>
<evidence type="ECO:0000259" key="8">
    <source>
        <dbReference type="PROSITE" id="PS50850"/>
    </source>
</evidence>
<dbReference type="GO" id="GO:0022857">
    <property type="term" value="F:transmembrane transporter activity"/>
    <property type="evidence" value="ECO:0007669"/>
    <property type="project" value="InterPro"/>
</dbReference>
<feature type="compositionally biased region" description="Gly residues" evidence="6">
    <location>
        <begin position="516"/>
        <end position="526"/>
    </location>
</feature>
<feature type="transmembrane region" description="Helical" evidence="7">
    <location>
        <begin position="102"/>
        <end position="128"/>
    </location>
</feature>